<dbReference type="GO" id="GO:0005576">
    <property type="term" value="C:extracellular region"/>
    <property type="evidence" value="ECO:0007669"/>
    <property type="project" value="UniProtKB-SubCell"/>
</dbReference>
<evidence type="ECO:0000256" key="5">
    <source>
        <dbReference type="ARBA" id="ARBA00023263"/>
    </source>
</evidence>
<protein>
    <submittedName>
        <fullName evidence="7">Class III signal peptide-containing protein</fullName>
    </submittedName>
</protein>
<keyword evidence="4" id="KW-0964">Secreted</keyword>
<evidence type="ECO:0000313" key="8">
    <source>
        <dbReference type="Proteomes" id="UP000618343"/>
    </source>
</evidence>
<evidence type="ECO:0000256" key="3">
    <source>
        <dbReference type="ARBA" id="ARBA00004613"/>
    </source>
</evidence>
<dbReference type="EMBL" id="DQUO01000044">
    <property type="protein sequence ID" value="HIP91414.1"/>
    <property type="molecule type" value="Genomic_DNA"/>
</dbReference>
<comment type="caution">
    <text evidence="7">The sequence shown here is derived from an EMBL/GenBank/DDBJ whole genome shotgun (WGS) entry which is preliminary data.</text>
</comment>
<dbReference type="InterPro" id="IPR007166">
    <property type="entry name" value="Class3_signal_pept_motif"/>
</dbReference>
<dbReference type="GO" id="GO:0009986">
    <property type="term" value="C:cell surface"/>
    <property type="evidence" value="ECO:0007669"/>
    <property type="project" value="UniProtKB-SubCell"/>
</dbReference>
<keyword evidence="6" id="KW-0472">Membrane</keyword>
<evidence type="ECO:0000313" key="7">
    <source>
        <dbReference type="EMBL" id="HIP91414.1"/>
    </source>
</evidence>
<dbReference type="Proteomes" id="UP000618343">
    <property type="component" value="Unassembled WGS sequence"/>
</dbReference>
<feature type="transmembrane region" description="Helical" evidence="6">
    <location>
        <begin position="12"/>
        <end position="34"/>
    </location>
</feature>
<keyword evidence="6" id="KW-1133">Transmembrane helix</keyword>
<comment type="subcellular location">
    <subcellularLocation>
        <location evidence="1">Cell surface</location>
    </subcellularLocation>
    <subcellularLocation>
        <location evidence="2">Fimbrium</location>
    </subcellularLocation>
    <subcellularLocation>
        <location evidence="3">Secreted</location>
    </subcellularLocation>
</comment>
<evidence type="ECO:0000256" key="2">
    <source>
        <dbReference type="ARBA" id="ARBA00004561"/>
    </source>
</evidence>
<dbReference type="AlphaFoldDB" id="A0A833E572"/>
<keyword evidence="6" id="KW-0812">Transmembrane</keyword>
<dbReference type="Pfam" id="PF04021">
    <property type="entry name" value="Class_IIIsignal"/>
    <property type="match status" value="1"/>
</dbReference>
<evidence type="ECO:0000256" key="4">
    <source>
        <dbReference type="ARBA" id="ARBA00022525"/>
    </source>
</evidence>
<evidence type="ECO:0000256" key="6">
    <source>
        <dbReference type="SAM" id="Phobius"/>
    </source>
</evidence>
<reference evidence="7" key="1">
    <citation type="journal article" date="2020" name="ISME J.">
        <title>Gammaproteobacteria mediating utilization of methyl-, sulfur- and petroleum organic compounds in deep ocean hydrothermal plumes.</title>
        <authorList>
            <person name="Zhou Z."/>
            <person name="Liu Y."/>
            <person name="Pan J."/>
            <person name="Cron B.R."/>
            <person name="Toner B.M."/>
            <person name="Anantharaman K."/>
            <person name="Breier J.A."/>
            <person name="Dick G.J."/>
            <person name="Li M."/>
        </authorList>
    </citation>
    <scope>NUCLEOTIDE SEQUENCE</scope>
    <source>
        <strain evidence="7">SZUA-1471</strain>
    </source>
</reference>
<sequence>MPKLLSKKGQISTEIGILVVATIAVSTIAAYYYISNYLNSNPDTPGKVANKTINTLNNASEKYSGSINSIL</sequence>
<accession>A0A833E572</accession>
<proteinExistence type="predicted"/>
<evidence type="ECO:0000256" key="1">
    <source>
        <dbReference type="ARBA" id="ARBA00004241"/>
    </source>
</evidence>
<gene>
    <name evidence="7" type="ORF">EYH21_03855</name>
</gene>
<organism evidence="7 8">
    <name type="scientific">Methanothermococcus okinawensis</name>
    <dbReference type="NCBI Taxonomy" id="155863"/>
    <lineage>
        <taxon>Archaea</taxon>
        <taxon>Methanobacteriati</taxon>
        <taxon>Methanobacteriota</taxon>
        <taxon>Methanomada group</taxon>
        <taxon>Methanococci</taxon>
        <taxon>Methanococcales</taxon>
        <taxon>Methanococcaceae</taxon>
        <taxon>Methanothermococcus</taxon>
    </lineage>
</organism>
<name>A0A833E572_9EURY</name>
<keyword evidence="5" id="KW-0281">Fimbrium</keyword>